<proteinExistence type="predicted"/>
<accession>A0A6S6SUA4</accession>
<dbReference type="EMBL" id="CACVAX010000040">
    <property type="protein sequence ID" value="CAA6814140.1"/>
    <property type="molecule type" value="Genomic_DNA"/>
</dbReference>
<protein>
    <submittedName>
        <fullName evidence="1">Uncharacterized protein</fullName>
    </submittedName>
</protein>
<gene>
    <name evidence="1" type="ORF">HELGO_WM21175</name>
</gene>
<reference evidence="1" key="1">
    <citation type="submission" date="2020-01" db="EMBL/GenBank/DDBJ databases">
        <authorList>
            <person name="Meier V. D."/>
            <person name="Meier V D."/>
        </authorList>
    </citation>
    <scope>NUCLEOTIDE SEQUENCE</scope>
    <source>
        <strain evidence="1">HLG_WM_MAG_04</strain>
    </source>
</reference>
<dbReference type="AlphaFoldDB" id="A0A6S6SUA4"/>
<organism evidence="1">
    <name type="scientific">uncultured Sulfurovum sp</name>
    <dbReference type="NCBI Taxonomy" id="269237"/>
    <lineage>
        <taxon>Bacteria</taxon>
        <taxon>Pseudomonadati</taxon>
        <taxon>Campylobacterota</taxon>
        <taxon>Epsilonproteobacteria</taxon>
        <taxon>Campylobacterales</taxon>
        <taxon>Sulfurovaceae</taxon>
        <taxon>Sulfurovum</taxon>
        <taxon>environmental samples</taxon>
    </lineage>
</organism>
<sequence length="110" mass="12873">MFNIAKDIAFSTTAKRLLNRKLSKFGELSHLDFNSNKDAIELELLLKGETAPLQIRIKGYTVEEIEGQNYLTIQNIQTSREWMNEVVQSYVNEKKFKISKKQVRLIRRVL</sequence>
<evidence type="ECO:0000313" key="1">
    <source>
        <dbReference type="EMBL" id="CAA6814140.1"/>
    </source>
</evidence>
<name>A0A6S6SUA4_9BACT</name>